<dbReference type="SUPFAM" id="SSF52833">
    <property type="entry name" value="Thioredoxin-like"/>
    <property type="match status" value="1"/>
</dbReference>
<dbReference type="InterPro" id="IPR002109">
    <property type="entry name" value="Glutaredoxin"/>
</dbReference>
<sequence length="141" mass="15850">MQRWIWLVWLAGGVLLAGSTSGWRVTPWSLLIVAVAGALAWWTSPRSRGRSKRLADVMELPEDQRRVIVYWRPGCIYCERLRSSLGADAERAQWINIWQDPDAAAYVRSVNDGNEVVPTVVIDSQPHTNPEPSEVQAALAR</sequence>
<dbReference type="PROSITE" id="PS51354">
    <property type="entry name" value="GLUTAREDOXIN_2"/>
    <property type="match status" value="1"/>
</dbReference>
<organism evidence="3 4">
    <name type="scientific">Tessaracoccus flavescens</name>
    <dbReference type="NCBI Taxonomy" id="399497"/>
    <lineage>
        <taxon>Bacteria</taxon>
        <taxon>Bacillati</taxon>
        <taxon>Actinomycetota</taxon>
        <taxon>Actinomycetes</taxon>
        <taxon>Propionibacteriales</taxon>
        <taxon>Propionibacteriaceae</taxon>
        <taxon>Tessaracoccus</taxon>
    </lineage>
</organism>
<dbReference type="KEGG" id="tfa:BW733_05060"/>
<evidence type="ECO:0000313" key="4">
    <source>
        <dbReference type="Proteomes" id="UP000188235"/>
    </source>
</evidence>
<keyword evidence="1" id="KW-1133">Transmembrane helix</keyword>
<gene>
    <name evidence="3" type="ORF">BW733_05060</name>
</gene>
<evidence type="ECO:0000313" key="3">
    <source>
        <dbReference type="EMBL" id="AQP50297.1"/>
    </source>
</evidence>
<dbReference type="InterPro" id="IPR036249">
    <property type="entry name" value="Thioredoxin-like_sf"/>
</dbReference>
<feature type="transmembrane region" description="Helical" evidence="1">
    <location>
        <begin position="27"/>
        <end position="44"/>
    </location>
</feature>
<dbReference type="STRING" id="399497.BW733_05060"/>
<name>A0A1Q2CW14_9ACTN</name>
<dbReference type="Proteomes" id="UP000188235">
    <property type="component" value="Chromosome"/>
</dbReference>
<keyword evidence="1" id="KW-0812">Transmembrane</keyword>
<reference evidence="3 4" key="1">
    <citation type="journal article" date="2008" name="Int. J. Syst. Evol. Microbiol.">
        <title>Tessaracoccus flavescens sp. nov., isolated from marine sediment.</title>
        <authorList>
            <person name="Lee D.W."/>
            <person name="Lee S.D."/>
        </authorList>
    </citation>
    <scope>NUCLEOTIDE SEQUENCE [LARGE SCALE GENOMIC DNA]</scope>
    <source>
        <strain evidence="3 4">SST-39T</strain>
    </source>
</reference>
<dbReference type="Gene3D" id="3.40.30.10">
    <property type="entry name" value="Glutaredoxin"/>
    <property type="match status" value="1"/>
</dbReference>
<feature type="domain" description="Glutaredoxin" evidence="2">
    <location>
        <begin position="67"/>
        <end position="125"/>
    </location>
</feature>
<dbReference type="RefSeq" id="WP_202970287.1">
    <property type="nucleotide sequence ID" value="NZ_CP019607.1"/>
</dbReference>
<protein>
    <recommendedName>
        <fullName evidence="2">Glutaredoxin domain-containing protein</fullName>
    </recommendedName>
</protein>
<dbReference type="AlphaFoldDB" id="A0A1Q2CW14"/>
<evidence type="ECO:0000256" key="1">
    <source>
        <dbReference type="SAM" id="Phobius"/>
    </source>
</evidence>
<dbReference type="EMBL" id="CP019607">
    <property type="protein sequence ID" value="AQP50297.1"/>
    <property type="molecule type" value="Genomic_DNA"/>
</dbReference>
<keyword evidence="4" id="KW-1185">Reference proteome</keyword>
<dbReference type="CDD" id="cd02976">
    <property type="entry name" value="NrdH"/>
    <property type="match status" value="1"/>
</dbReference>
<keyword evidence="1" id="KW-0472">Membrane</keyword>
<evidence type="ECO:0000259" key="2">
    <source>
        <dbReference type="Pfam" id="PF00462"/>
    </source>
</evidence>
<accession>A0A1Q2CW14</accession>
<proteinExistence type="predicted"/>
<dbReference type="Pfam" id="PF00462">
    <property type="entry name" value="Glutaredoxin"/>
    <property type="match status" value="1"/>
</dbReference>